<dbReference type="PANTHER" id="PTHR45835">
    <property type="entry name" value="YALI0A06105P"/>
    <property type="match status" value="1"/>
</dbReference>
<dbReference type="InterPro" id="IPR001584">
    <property type="entry name" value="Integrase_cat-core"/>
</dbReference>
<keyword evidence="3" id="KW-1185">Reference proteome</keyword>
<protein>
    <recommendedName>
        <fullName evidence="1">Integrase catalytic domain-containing protein</fullName>
    </recommendedName>
</protein>
<reference evidence="2 3" key="1">
    <citation type="journal article" date="2014" name="Nat. Genet.">
        <title>Genome sequence of the hot pepper provides insights into the evolution of pungency in Capsicum species.</title>
        <authorList>
            <person name="Kim S."/>
            <person name="Park M."/>
            <person name="Yeom S.I."/>
            <person name="Kim Y.M."/>
            <person name="Lee J.M."/>
            <person name="Lee H.A."/>
            <person name="Seo E."/>
            <person name="Choi J."/>
            <person name="Cheong K."/>
            <person name="Kim K.T."/>
            <person name="Jung K."/>
            <person name="Lee G.W."/>
            <person name="Oh S.K."/>
            <person name="Bae C."/>
            <person name="Kim S.B."/>
            <person name="Lee H.Y."/>
            <person name="Kim S.Y."/>
            <person name="Kim M.S."/>
            <person name="Kang B.C."/>
            <person name="Jo Y.D."/>
            <person name="Yang H.B."/>
            <person name="Jeong H.J."/>
            <person name="Kang W.H."/>
            <person name="Kwon J.K."/>
            <person name="Shin C."/>
            <person name="Lim J.Y."/>
            <person name="Park J.H."/>
            <person name="Huh J.H."/>
            <person name="Kim J.S."/>
            <person name="Kim B.D."/>
            <person name="Cohen O."/>
            <person name="Paran I."/>
            <person name="Suh M.C."/>
            <person name="Lee S.B."/>
            <person name="Kim Y.K."/>
            <person name="Shin Y."/>
            <person name="Noh S.J."/>
            <person name="Park J."/>
            <person name="Seo Y.S."/>
            <person name="Kwon S.Y."/>
            <person name="Kim H.A."/>
            <person name="Park J.M."/>
            <person name="Kim H.J."/>
            <person name="Choi S.B."/>
            <person name="Bosland P.W."/>
            <person name="Reeves G."/>
            <person name="Jo S.H."/>
            <person name="Lee B.W."/>
            <person name="Cho H.T."/>
            <person name="Choi H.S."/>
            <person name="Lee M.S."/>
            <person name="Yu Y."/>
            <person name="Do Choi Y."/>
            <person name="Park B.S."/>
            <person name="van Deynze A."/>
            <person name="Ashrafi H."/>
            <person name="Hill T."/>
            <person name="Kim W.T."/>
            <person name="Pai H.S."/>
            <person name="Ahn H.K."/>
            <person name="Yeam I."/>
            <person name="Giovannoni J.J."/>
            <person name="Rose J.K."/>
            <person name="Sorensen I."/>
            <person name="Lee S.J."/>
            <person name="Kim R.W."/>
            <person name="Choi I.Y."/>
            <person name="Choi B.S."/>
            <person name="Lim J.S."/>
            <person name="Lee Y.H."/>
            <person name="Choi D."/>
        </authorList>
    </citation>
    <scope>NUCLEOTIDE SEQUENCE [LARGE SCALE GENOMIC DNA]</scope>
    <source>
        <strain evidence="3">cv. CM334</strain>
    </source>
</reference>
<dbReference type="SUPFAM" id="SSF53098">
    <property type="entry name" value="Ribonuclease H-like"/>
    <property type="match status" value="1"/>
</dbReference>
<evidence type="ECO:0000313" key="3">
    <source>
        <dbReference type="Proteomes" id="UP000222542"/>
    </source>
</evidence>
<dbReference type="Gramene" id="PHT76768">
    <property type="protein sequence ID" value="PHT76768"/>
    <property type="gene ID" value="T459_20290"/>
</dbReference>
<dbReference type="PROSITE" id="PS50994">
    <property type="entry name" value="INTEGRASE"/>
    <property type="match status" value="1"/>
</dbReference>
<dbReference type="Gene3D" id="3.30.420.10">
    <property type="entry name" value="Ribonuclease H-like superfamily/Ribonuclease H"/>
    <property type="match status" value="1"/>
</dbReference>
<name>A0A2G2Z439_CAPAN</name>
<dbReference type="STRING" id="4072.A0A2G2Z439"/>
<dbReference type="GO" id="GO:0015074">
    <property type="term" value="P:DNA integration"/>
    <property type="evidence" value="ECO:0007669"/>
    <property type="project" value="InterPro"/>
</dbReference>
<reference evidence="2 3" key="2">
    <citation type="journal article" date="2017" name="Genome Biol.">
        <title>New reference genome sequences of hot pepper reveal the massive evolution of plant disease-resistance genes by retroduplication.</title>
        <authorList>
            <person name="Kim S."/>
            <person name="Park J."/>
            <person name="Yeom S.I."/>
            <person name="Kim Y.M."/>
            <person name="Seo E."/>
            <person name="Kim K.T."/>
            <person name="Kim M.S."/>
            <person name="Lee J.M."/>
            <person name="Cheong K."/>
            <person name="Shin H.S."/>
            <person name="Kim S.B."/>
            <person name="Han K."/>
            <person name="Lee J."/>
            <person name="Park M."/>
            <person name="Lee H.A."/>
            <person name="Lee H.Y."/>
            <person name="Lee Y."/>
            <person name="Oh S."/>
            <person name="Lee J.H."/>
            <person name="Choi E."/>
            <person name="Choi E."/>
            <person name="Lee S.E."/>
            <person name="Jeon J."/>
            <person name="Kim H."/>
            <person name="Choi G."/>
            <person name="Song H."/>
            <person name="Lee J."/>
            <person name="Lee S.C."/>
            <person name="Kwon J.K."/>
            <person name="Lee H.Y."/>
            <person name="Koo N."/>
            <person name="Hong Y."/>
            <person name="Kim R.W."/>
            <person name="Kang W.H."/>
            <person name="Huh J.H."/>
            <person name="Kang B.C."/>
            <person name="Yang T.J."/>
            <person name="Lee Y.H."/>
            <person name="Bennetzen J.L."/>
            <person name="Choi D."/>
        </authorList>
    </citation>
    <scope>NUCLEOTIDE SEQUENCE [LARGE SCALE GENOMIC DNA]</scope>
    <source>
        <strain evidence="3">cv. CM334</strain>
    </source>
</reference>
<dbReference type="OMA" id="QFERANQ"/>
<dbReference type="GO" id="GO:0003676">
    <property type="term" value="F:nucleic acid binding"/>
    <property type="evidence" value="ECO:0007669"/>
    <property type="project" value="InterPro"/>
</dbReference>
<dbReference type="InterPro" id="IPR012337">
    <property type="entry name" value="RNaseH-like_sf"/>
</dbReference>
<evidence type="ECO:0000313" key="2">
    <source>
        <dbReference type="EMBL" id="PHT76768.1"/>
    </source>
</evidence>
<dbReference type="Proteomes" id="UP000222542">
    <property type="component" value="Unassembled WGS sequence"/>
</dbReference>
<dbReference type="EMBL" id="AYRZ02000007">
    <property type="protein sequence ID" value="PHT76768.1"/>
    <property type="molecule type" value="Genomic_DNA"/>
</dbReference>
<dbReference type="PANTHER" id="PTHR45835:SF105">
    <property type="entry name" value="INTEGRASE CATALYTIC DOMAIN-CONTAINING PROTEIN"/>
    <property type="match status" value="1"/>
</dbReference>
<dbReference type="InterPro" id="IPR036397">
    <property type="entry name" value="RNaseH_sf"/>
</dbReference>
<gene>
    <name evidence="2" type="ORF">T459_20290</name>
</gene>
<accession>A0A2G2Z439</accession>
<organism evidence="2 3">
    <name type="scientific">Capsicum annuum</name>
    <name type="common">Capsicum pepper</name>
    <dbReference type="NCBI Taxonomy" id="4072"/>
    <lineage>
        <taxon>Eukaryota</taxon>
        <taxon>Viridiplantae</taxon>
        <taxon>Streptophyta</taxon>
        <taxon>Embryophyta</taxon>
        <taxon>Tracheophyta</taxon>
        <taxon>Spermatophyta</taxon>
        <taxon>Magnoliopsida</taxon>
        <taxon>eudicotyledons</taxon>
        <taxon>Gunneridae</taxon>
        <taxon>Pentapetalae</taxon>
        <taxon>asterids</taxon>
        <taxon>lamiids</taxon>
        <taxon>Solanales</taxon>
        <taxon>Solanaceae</taxon>
        <taxon>Solanoideae</taxon>
        <taxon>Capsiceae</taxon>
        <taxon>Capsicum</taxon>
    </lineage>
</organism>
<sequence>MRNDVKEFVLNCQKCQQMKDTCSKPAGLLLPLPIPSAIFEDISMDFVTILPPSYGCTVILVIIDRLSKYDHFIALPTTFTSHKIAEAEINQLQGTQLAKSSSYHPQSEGQTEALNKYLEMYLRCSAADTPFRWFHLLPWAKFWYNTSYQHSSKLTPFEVVYGRPTPIIARYIMDDNTLPAMADSLIQDRQGRH</sequence>
<evidence type="ECO:0000259" key="1">
    <source>
        <dbReference type="PROSITE" id="PS50994"/>
    </source>
</evidence>
<proteinExistence type="predicted"/>
<dbReference type="AlphaFoldDB" id="A0A2G2Z439"/>
<feature type="domain" description="Integrase catalytic" evidence="1">
    <location>
        <begin position="61"/>
        <end position="164"/>
    </location>
</feature>
<comment type="caution">
    <text evidence="2">The sequence shown here is derived from an EMBL/GenBank/DDBJ whole genome shotgun (WGS) entry which is preliminary data.</text>
</comment>